<feature type="region of interest" description="Disordered" evidence="1">
    <location>
        <begin position="52"/>
        <end position="101"/>
    </location>
</feature>
<dbReference type="AlphaFoldDB" id="A0A4U5NTC5"/>
<evidence type="ECO:0000256" key="1">
    <source>
        <dbReference type="SAM" id="MobiDB-lite"/>
    </source>
</evidence>
<reference evidence="2 3" key="1">
    <citation type="journal article" date="2015" name="Genome Biol.">
        <title>Comparative genomics of Steinernema reveals deeply conserved gene regulatory networks.</title>
        <authorList>
            <person name="Dillman A.R."/>
            <person name="Macchietto M."/>
            <person name="Porter C.F."/>
            <person name="Rogers A."/>
            <person name="Williams B."/>
            <person name="Antoshechkin I."/>
            <person name="Lee M.M."/>
            <person name="Goodwin Z."/>
            <person name="Lu X."/>
            <person name="Lewis E.E."/>
            <person name="Goodrich-Blair H."/>
            <person name="Stock S.P."/>
            <person name="Adams B.J."/>
            <person name="Sternberg P.W."/>
            <person name="Mortazavi A."/>
        </authorList>
    </citation>
    <scope>NUCLEOTIDE SEQUENCE [LARGE SCALE GENOMIC DNA]</scope>
    <source>
        <strain evidence="2 3">ALL</strain>
    </source>
</reference>
<feature type="region of interest" description="Disordered" evidence="1">
    <location>
        <begin position="119"/>
        <end position="253"/>
    </location>
</feature>
<feature type="region of interest" description="Disordered" evidence="1">
    <location>
        <begin position="1"/>
        <end position="39"/>
    </location>
</feature>
<feature type="compositionally biased region" description="Polar residues" evidence="1">
    <location>
        <begin position="222"/>
        <end position="241"/>
    </location>
</feature>
<proteinExistence type="predicted"/>
<organism evidence="2 3">
    <name type="scientific">Steinernema carpocapsae</name>
    <name type="common">Entomopathogenic nematode</name>
    <dbReference type="NCBI Taxonomy" id="34508"/>
    <lineage>
        <taxon>Eukaryota</taxon>
        <taxon>Metazoa</taxon>
        <taxon>Ecdysozoa</taxon>
        <taxon>Nematoda</taxon>
        <taxon>Chromadorea</taxon>
        <taxon>Rhabditida</taxon>
        <taxon>Tylenchina</taxon>
        <taxon>Panagrolaimomorpha</taxon>
        <taxon>Strongyloidoidea</taxon>
        <taxon>Steinernematidae</taxon>
        <taxon>Steinernema</taxon>
    </lineage>
</organism>
<dbReference type="Proteomes" id="UP000298663">
    <property type="component" value="Unassembled WGS sequence"/>
</dbReference>
<protein>
    <submittedName>
        <fullName evidence="2">Uncharacterized protein</fullName>
    </submittedName>
</protein>
<feature type="compositionally biased region" description="Basic and acidic residues" evidence="1">
    <location>
        <begin position="7"/>
        <end position="19"/>
    </location>
</feature>
<name>A0A4U5NTC5_STECR</name>
<comment type="caution">
    <text evidence="2">The sequence shown here is derived from an EMBL/GenBank/DDBJ whole genome shotgun (WGS) entry which is preliminary data.</text>
</comment>
<feature type="compositionally biased region" description="Polar residues" evidence="1">
    <location>
        <begin position="64"/>
        <end position="75"/>
    </location>
</feature>
<gene>
    <name evidence="2" type="ORF">L596_011007</name>
</gene>
<feature type="compositionally biased region" description="Low complexity" evidence="1">
    <location>
        <begin position="199"/>
        <end position="208"/>
    </location>
</feature>
<evidence type="ECO:0000313" key="2">
    <source>
        <dbReference type="EMBL" id="TKR86410.1"/>
    </source>
</evidence>
<accession>A0A4U5NTC5</accession>
<evidence type="ECO:0000313" key="3">
    <source>
        <dbReference type="Proteomes" id="UP000298663"/>
    </source>
</evidence>
<dbReference type="EMBL" id="AZBU02000003">
    <property type="protein sequence ID" value="TKR86410.1"/>
    <property type="molecule type" value="Genomic_DNA"/>
</dbReference>
<keyword evidence="3" id="KW-1185">Reference proteome</keyword>
<feature type="compositionally biased region" description="Polar residues" evidence="1">
    <location>
        <begin position="155"/>
        <end position="175"/>
    </location>
</feature>
<sequence>MDGSDADGNRDRKQDENDAKRKRPKKAKSKSEELPVHGCSVLVTWDDNAENLAGDEDVDCNGSWFGSNSDDNGSSPKPPKFDPNAEIWALEEQQSQFYPLRDERADELLDAEHHVIPVEDFRLPTTPKPKRTRKPTTREMNSCRMAVARARKGASPTSSLSCHLQSLNPQPSSALNRRGFSRSASSAPPFCTEPQGCFPSSASSAPPSEQNLRGASEAQHIQRPSSISSNSARGGVQTQNFVRPPSDTMRGNS</sequence>
<reference evidence="2 3" key="2">
    <citation type="journal article" date="2019" name="G3 (Bethesda)">
        <title>Hybrid Assembly of the Genome of the Entomopathogenic Nematode Steinernema carpocapsae Identifies the X-Chromosome.</title>
        <authorList>
            <person name="Serra L."/>
            <person name="Macchietto M."/>
            <person name="Macias-Munoz A."/>
            <person name="McGill C.J."/>
            <person name="Rodriguez I.M."/>
            <person name="Rodriguez B."/>
            <person name="Murad R."/>
            <person name="Mortazavi A."/>
        </authorList>
    </citation>
    <scope>NUCLEOTIDE SEQUENCE [LARGE SCALE GENOMIC DNA]</scope>
    <source>
        <strain evidence="2 3">ALL</strain>
    </source>
</reference>